<dbReference type="InterPro" id="IPR038740">
    <property type="entry name" value="BioF2-like_GNAT_dom"/>
</dbReference>
<gene>
    <name evidence="2" type="ORF">SAMN05192530_10597</name>
</gene>
<dbReference type="SUPFAM" id="SSF55729">
    <property type="entry name" value="Acyl-CoA N-acyltransferases (Nat)"/>
    <property type="match status" value="1"/>
</dbReference>
<sequence>MTDASTLLRHAGFHGPLANVDEPRRPTLVASPSIDAHEVLQRLPVRRSYRFYDAHAALELVDELQFLMTRAVEPNVFFEPRFLVPAMPRLDERKVRLLVARDESGDRSRLRFFMPFTVERPSRSVGSILRAWSHPFGPVGTLPLDGDDPLRTARDLLTSLREPSDLPSTLVLPDMRLGGPLVAILCEAVAAEGLSIAVCDRRTRAALRPGTPLPARHRRERDRLLRRLGRHGPVRFEEARKPDDVREGLEEFLALEASGWKGRRRTALAQDRYRAAFAREAVNGLAERGQARVFTLWAGEDAAASLVVLESGGEAAAWKTAYDERFAASAPGAIVLSLAADRLLADPTIQLADSCAVPDHPVANRLWRSRTEVGTLVIGLRPGQERATTECAQALTDLRRRLHRRYRWLRRLRQALRLD</sequence>
<organism evidence="2 3">
    <name type="scientific">Aureimonas jatrophae</name>
    <dbReference type="NCBI Taxonomy" id="1166073"/>
    <lineage>
        <taxon>Bacteria</taxon>
        <taxon>Pseudomonadati</taxon>
        <taxon>Pseudomonadota</taxon>
        <taxon>Alphaproteobacteria</taxon>
        <taxon>Hyphomicrobiales</taxon>
        <taxon>Aurantimonadaceae</taxon>
        <taxon>Aureimonas</taxon>
    </lineage>
</organism>
<dbReference type="Pfam" id="PF13480">
    <property type="entry name" value="Acetyltransf_6"/>
    <property type="match status" value="1"/>
</dbReference>
<dbReference type="AlphaFoldDB" id="A0A1H0IEA7"/>
<accession>A0A1H0IEA7</accession>
<evidence type="ECO:0000313" key="2">
    <source>
        <dbReference type="EMBL" id="SDO29754.1"/>
    </source>
</evidence>
<keyword evidence="3" id="KW-1185">Reference proteome</keyword>
<dbReference type="GO" id="GO:0016740">
    <property type="term" value="F:transferase activity"/>
    <property type="evidence" value="ECO:0007669"/>
    <property type="project" value="UniProtKB-KW"/>
</dbReference>
<protein>
    <submittedName>
        <fullName evidence="2">Acetyltransferase (GNAT) domain-containing protein</fullName>
    </submittedName>
</protein>
<reference evidence="2 3" key="1">
    <citation type="submission" date="2016-10" db="EMBL/GenBank/DDBJ databases">
        <authorList>
            <person name="de Groot N.N."/>
        </authorList>
    </citation>
    <scope>NUCLEOTIDE SEQUENCE [LARGE SCALE GENOMIC DNA]</scope>
    <source>
        <strain evidence="3">L7-484,KACC 16230,DSM 25025</strain>
    </source>
</reference>
<dbReference type="RefSeq" id="WP_090673575.1">
    <property type="nucleotide sequence ID" value="NZ_FNIT01000005.1"/>
</dbReference>
<dbReference type="Proteomes" id="UP000198793">
    <property type="component" value="Unassembled WGS sequence"/>
</dbReference>
<feature type="domain" description="BioF2-like acetyltransferase" evidence="1">
    <location>
        <begin position="216"/>
        <end position="346"/>
    </location>
</feature>
<dbReference type="EMBL" id="FNIT01000005">
    <property type="protein sequence ID" value="SDO29754.1"/>
    <property type="molecule type" value="Genomic_DNA"/>
</dbReference>
<dbReference type="STRING" id="1166073.SAMN05192530_10597"/>
<proteinExistence type="predicted"/>
<keyword evidence="2" id="KW-0808">Transferase</keyword>
<evidence type="ECO:0000259" key="1">
    <source>
        <dbReference type="Pfam" id="PF13480"/>
    </source>
</evidence>
<dbReference type="InterPro" id="IPR016181">
    <property type="entry name" value="Acyl_CoA_acyltransferase"/>
</dbReference>
<evidence type="ECO:0000313" key="3">
    <source>
        <dbReference type="Proteomes" id="UP000198793"/>
    </source>
</evidence>
<name>A0A1H0IEA7_9HYPH</name>
<dbReference type="OrthoDB" id="213519at2"/>